<dbReference type="CDD" id="cd02696">
    <property type="entry name" value="MurNAc-LAA"/>
    <property type="match status" value="1"/>
</dbReference>
<dbReference type="SUPFAM" id="SSF53187">
    <property type="entry name" value="Zn-dependent exopeptidases"/>
    <property type="match status" value="1"/>
</dbReference>
<dbReference type="EMBL" id="AFWE01000149">
    <property type="protein sequence ID" value="EGU35072.1"/>
    <property type="molecule type" value="Genomic_DNA"/>
</dbReference>
<comment type="caution">
    <text evidence="2">The sequence shown here is derived from an EMBL/GenBank/DDBJ whole genome shotgun (WGS) entry which is preliminary data.</text>
</comment>
<dbReference type="Gene3D" id="3.40.630.40">
    <property type="entry name" value="Zn-dependent exopeptidases"/>
    <property type="match status" value="1"/>
</dbReference>
<name>F9RPS4_9VIBR</name>
<dbReference type="Pfam" id="PF01520">
    <property type="entry name" value="Amidase_3"/>
    <property type="match status" value="1"/>
</dbReference>
<feature type="domain" description="MurNAc-LAA" evidence="1">
    <location>
        <begin position="1"/>
        <end position="91"/>
    </location>
</feature>
<dbReference type="AlphaFoldDB" id="F9RPS4"/>
<dbReference type="eggNOG" id="COG0860">
    <property type="taxonomic scope" value="Bacteria"/>
</dbReference>
<keyword evidence="2" id="KW-0378">Hydrolase</keyword>
<gene>
    <name evidence="2" type="ORF">VIS19158_04821</name>
</gene>
<protein>
    <submittedName>
        <fullName evidence="2">Cell wall hydrolase/autolysin</fullName>
    </submittedName>
</protein>
<evidence type="ECO:0000313" key="3">
    <source>
        <dbReference type="Proteomes" id="UP000004349"/>
    </source>
</evidence>
<organism evidence="2 3">
    <name type="scientific">Vibrio scophthalmi LMG 19158</name>
    <dbReference type="NCBI Taxonomy" id="870967"/>
    <lineage>
        <taxon>Bacteria</taxon>
        <taxon>Pseudomonadati</taxon>
        <taxon>Pseudomonadota</taxon>
        <taxon>Gammaproteobacteria</taxon>
        <taxon>Vibrionales</taxon>
        <taxon>Vibrionaceae</taxon>
        <taxon>Vibrio</taxon>
    </lineage>
</organism>
<proteinExistence type="predicted"/>
<dbReference type="GO" id="GO:0009253">
    <property type="term" value="P:peptidoglycan catabolic process"/>
    <property type="evidence" value="ECO:0007669"/>
    <property type="project" value="InterPro"/>
</dbReference>
<evidence type="ECO:0000259" key="1">
    <source>
        <dbReference type="SMART" id="SM00646"/>
    </source>
</evidence>
<accession>F9RPS4</accession>
<feature type="non-terminal residue" evidence="2">
    <location>
        <position position="1"/>
    </location>
</feature>
<sequence length="100" mass="11135">QAHGTETLYYHTSKKGKALAGAVQKHIVKALGLRDRGIKSRQAEDRGGYLLRYTQAPCVIVEPGFLSNDYDFEILNERKAQYCQALVAAATEYARDFGLV</sequence>
<dbReference type="InterPro" id="IPR002508">
    <property type="entry name" value="MurNAc-LAA_cat"/>
</dbReference>
<dbReference type="RefSeq" id="WP_005596102.1">
    <property type="nucleotide sequence ID" value="NZ_AFWE01000149.1"/>
</dbReference>
<evidence type="ECO:0000313" key="2">
    <source>
        <dbReference type="EMBL" id="EGU35072.1"/>
    </source>
</evidence>
<dbReference type="Proteomes" id="UP000004349">
    <property type="component" value="Unassembled WGS sequence"/>
</dbReference>
<reference evidence="2 3" key="1">
    <citation type="journal article" date="2012" name="Int. J. Syst. Evol. Microbiol.">
        <title>Vibrio caribbeanicus sp. nov., isolated from the marine sponge Scleritoderma cyanea.</title>
        <authorList>
            <person name="Hoffmann M."/>
            <person name="Monday S.R."/>
            <person name="Allard M.W."/>
            <person name="Strain E.A."/>
            <person name="Whittaker P."/>
            <person name="Naum M."/>
            <person name="McCarthy P.J."/>
            <person name="Lopez J.V."/>
            <person name="Fischer M."/>
            <person name="Brown E.W."/>
        </authorList>
    </citation>
    <scope>NUCLEOTIDE SEQUENCE [LARGE SCALE GENOMIC DNA]</scope>
    <source>
        <strain evidence="2 3">LMG 19158</strain>
    </source>
</reference>
<dbReference type="SMART" id="SM00646">
    <property type="entry name" value="Ami_3"/>
    <property type="match status" value="1"/>
</dbReference>
<dbReference type="GO" id="GO:0008745">
    <property type="term" value="F:N-acetylmuramoyl-L-alanine amidase activity"/>
    <property type="evidence" value="ECO:0007669"/>
    <property type="project" value="InterPro"/>
</dbReference>